<evidence type="ECO:0000313" key="4">
    <source>
        <dbReference type="Proteomes" id="UP000277928"/>
    </source>
</evidence>
<gene>
    <name evidence="3" type="ORF">NLS_LOCUS7925</name>
</gene>
<dbReference type="PROSITE" id="PS50157">
    <property type="entry name" value="ZINC_FINGER_C2H2_2"/>
    <property type="match status" value="1"/>
</dbReference>
<accession>A0A3P6TUI6</accession>
<keyword evidence="1" id="KW-0863">Zinc-finger</keyword>
<dbReference type="GO" id="GO:0008270">
    <property type="term" value="F:zinc ion binding"/>
    <property type="evidence" value="ECO:0007669"/>
    <property type="project" value="UniProtKB-KW"/>
</dbReference>
<dbReference type="AlphaFoldDB" id="A0A3P6TUI6"/>
<name>A0A3P6TUI6_LITSI</name>
<dbReference type="Proteomes" id="UP000277928">
    <property type="component" value="Unassembled WGS sequence"/>
</dbReference>
<dbReference type="InterPro" id="IPR013087">
    <property type="entry name" value="Znf_C2H2_type"/>
</dbReference>
<proteinExistence type="predicted"/>
<dbReference type="EMBL" id="UYRX01000903">
    <property type="protein sequence ID" value="VDK86999.1"/>
    <property type="molecule type" value="Genomic_DNA"/>
</dbReference>
<reference evidence="3 4" key="1">
    <citation type="submission" date="2018-08" db="EMBL/GenBank/DDBJ databases">
        <authorList>
            <person name="Laetsch R D."/>
            <person name="Stevens L."/>
            <person name="Kumar S."/>
            <person name="Blaxter L. M."/>
        </authorList>
    </citation>
    <scope>NUCLEOTIDE SEQUENCE [LARGE SCALE GENOMIC DNA]</scope>
</reference>
<dbReference type="PROSITE" id="PS00028">
    <property type="entry name" value="ZINC_FINGER_C2H2_1"/>
    <property type="match status" value="1"/>
</dbReference>
<dbReference type="Gene3D" id="3.30.160.60">
    <property type="entry name" value="Classic Zinc Finger"/>
    <property type="match status" value="1"/>
</dbReference>
<evidence type="ECO:0000259" key="2">
    <source>
        <dbReference type="PROSITE" id="PS50157"/>
    </source>
</evidence>
<protein>
    <recommendedName>
        <fullName evidence="2">C2H2-type domain-containing protein</fullName>
    </recommendedName>
</protein>
<evidence type="ECO:0000256" key="1">
    <source>
        <dbReference type="PROSITE-ProRule" id="PRU00042"/>
    </source>
</evidence>
<feature type="domain" description="C2H2-type" evidence="2">
    <location>
        <begin position="116"/>
        <end position="138"/>
    </location>
</feature>
<keyword evidence="1" id="KW-0479">Metal-binding</keyword>
<evidence type="ECO:0000313" key="3">
    <source>
        <dbReference type="EMBL" id="VDK86999.1"/>
    </source>
</evidence>
<keyword evidence="1" id="KW-0862">Zinc</keyword>
<sequence>MLLDTVGSLFCSKNFTVHTYHTLTIALSLQAIAIINDVATALSQNVHVSIGDDLRMQSQLGNNSGGVRKYTVEDVEAHRKQFKCQPYDKQLRQLKDRGHLAFHLKPTTANNHGKLLQCYLCDMRFVKFNSLRKHFETHIPQLFRGIEFDNEVSRNFALSKVRITRKDITAIPYSTQMANNIKATDVLIKQILSATAHYDTVMV</sequence>
<keyword evidence="4" id="KW-1185">Reference proteome</keyword>
<organism evidence="3 4">
    <name type="scientific">Litomosoides sigmodontis</name>
    <name type="common">Filarial nematode worm</name>
    <dbReference type="NCBI Taxonomy" id="42156"/>
    <lineage>
        <taxon>Eukaryota</taxon>
        <taxon>Metazoa</taxon>
        <taxon>Ecdysozoa</taxon>
        <taxon>Nematoda</taxon>
        <taxon>Chromadorea</taxon>
        <taxon>Rhabditida</taxon>
        <taxon>Spirurina</taxon>
        <taxon>Spiruromorpha</taxon>
        <taxon>Filarioidea</taxon>
        <taxon>Onchocercidae</taxon>
        <taxon>Litomosoides</taxon>
    </lineage>
</organism>